<dbReference type="InterPro" id="IPR012334">
    <property type="entry name" value="Pectin_lyas_fold"/>
</dbReference>
<organism evidence="2 3">
    <name type="scientific">Sphingomonas echinoides</name>
    <dbReference type="NCBI Taxonomy" id="59803"/>
    <lineage>
        <taxon>Bacteria</taxon>
        <taxon>Pseudomonadati</taxon>
        <taxon>Pseudomonadota</taxon>
        <taxon>Alphaproteobacteria</taxon>
        <taxon>Sphingomonadales</taxon>
        <taxon>Sphingomonadaceae</taxon>
        <taxon>Sphingomonas</taxon>
    </lineage>
</organism>
<reference evidence="2 3" key="1">
    <citation type="submission" date="2023-11" db="EMBL/GenBank/DDBJ databases">
        <title>MicrobeMod: A computational toolkit for identifying prokaryotic methylation and restriction-modification with nanopore sequencing.</title>
        <authorList>
            <person name="Crits-Christoph A."/>
            <person name="Kang S.C."/>
            <person name="Lee H."/>
            <person name="Ostrov N."/>
        </authorList>
    </citation>
    <scope>NUCLEOTIDE SEQUENCE [LARGE SCALE GENOMIC DNA]</scope>
    <source>
        <strain evidence="2 3">ATCC 14820</strain>
    </source>
</reference>
<protein>
    <recommendedName>
        <fullName evidence="4">Pectate lyase superfamily protein domain-containing protein</fullName>
    </recommendedName>
</protein>
<feature type="chain" id="PRO_5046905136" description="Pectate lyase superfamily protein domain-containing protein" evidence="1">
    <location>
        <begin position="19"/>
        <end position="451"/>
    </location>
</feature>
<sequence>MKMLSSMLWFAPSGAACASVANKELSVTSLGAIGDGRSHPVSEWIPARYPDLAAIRVDYPDVRTLEDEIDFAAINKAVRVAATRGAVVVLPAGTYLAWIYVRSGGVTVKGAGSDVCRLKLPPRARHLLTAEDGRPLAGTPCVVEVGDIGAGHRAPPLSGFTLSGVTLDGNRSATRAPRTTREDVFGWGLAFTNFSNARYTDVVAVECHAGGIGTFITSRAHVGEARVESCGGALGHPGFDVNSSQDGRWQITVDDCPYGVRLLDNCWNCNVEARINRAALAGLVCDNQRTNQSHSSTVTADIRGGCRNAGAQIGDGWSQSAFRLDVSDVAGIGVSSIGPGPGMRGESDNRFVVTTARCGGQSALIGGSRGTWRISSTDDAVGQPKGALFAIDVLGSGNILDIGVVVTVARRLRGLVFRPGARKNRAIFRARGELLESINDQGWGNSADAVG</sequence>
<dbReference type="InterPro" id="IPR011050">
    <property type="entry name" value="Pectin_lyase_fold/virulence"/>
</dbReference>
<dbReference type="SUPFAM" id="SSF51126">
    <property type="entry name" value="Pectin lyase-like"/>
    <property type="match status" value="1"/>
</dbReference>
<name>A0ABU4PR74_9SPHN</name>
<evidence type="ECO:0000313" key="2">
    <source>
        <dbReference type="EMBL" id="MDX5986646.1"/>
    </source>
</evidence>
<dbReference type="PROSITE" id="PS51257">
    <property type="entry name" value="PROKAR_LIPOPROTEIN"/>
    <property type="match status" value="1"/>
</dbReference>
<dbReference type="Proteomes" id="UP001279660">
    <property type="component" value="Unassembled WGS sequence"/>
</dbReference>
<keyword evidence="1" id="KW-0732">Signal</keyword>
<comment type="caution">
    <text evidence="2">The sequence shown here is derived from an EMBL/GenBank/DDBJ whole genome shotgun (WGS) entry which is preliminary data.</text>
</comment>
<evidence type="ECO:0000256" key="1">
    <source>
        <dbReference type="SAM" id="SignalP"/>
    </source>
</evidence>
<proteinExistence type="predicted"/>
<dbReference type="Gene3D" id="2.160.20.10">
    <property type="entry name" value="Single-stranded right-handed beta-helix, Pectin lyase-like"/>
    <property type="match status" value="1"/>
</dbReference>
<accession>A0ABU4PR74</accession>
<dbReference type="RefSeq" id="WP_319625234.1">
    <property type="nucleotide sequence ID" value="NZ_JAWXXV010000003.1"/>
</dbReference>
<evidence type="ECO:0008006" key="4">
    <source>
        <dbReference type="Google" id="ProtNLM"/>
    </source>
</evidence>
<feature type="signal peptide" evidence="1">
    <location>
        <begin position="1"/>
        <end position="18"/>
    </location>
</feature>
<gene>
    <name evidence="2" type="ORF">SIL82_20525</name>
</gene>
<keyword evidence="3" id="KW-1185">Reference proteome</keyword>
<evidence type="ECO:0000313" key="3">
    <source>
        <dbReference type="Proteomes" id="UP001279660"/>
    </source>
</evidence>
<dbReference type="EMBL" id="JAWXXV010000003">
    <property type="protein sequence ID" value="MDX5986646.1"/>
    <property type="molecule type" value="Genomic_DNA"/>
</dbReference>